<dbReference type="EMBL" id="JH159165">
    <property type="protein sequence ID" value="EGZ05907.1"/>
    <property type="molecule type" value="Genomic_DNA"/>
</dbReference>
<evidence type="ECO:0000313" key="3">
    <source>
        <dbReference type="Proteomes" id="UP000002640"/>
    </source>
</evidence>
<reference evidence="2 3" key="1">
    <citation type="journal article" date="2006" name="Science">
        <title>Phytophthora genome sequences uncover evolutionary origins and mechanisms of pathogenesis.</title>
        <authorList>
            <person name="Tyler B.M."/>
            <person name="Tripathy S."/>
            <person name="Zhang X."/>
            <person name="Dehal P."/>
            <person name="Jiang R.H."/>
            <person name="Aerts A."/>
            <person name="Arredondo F.D."/>
            <person name="Baxter L."/>
            <person name="Bensasson D."/>
            <person name="Beynon J.L."/>
            <person name="Chapman J."/>
            <person name="Damasceno C.M."/>
            <person name="Dorrance A.E."/>
            <person name="Dou D."/>
            <person name="Dickerman A.W."/>
            <person name="Dubchak I.L."/>
            <person name="Garbelotto M."/>
            <person name="Gijzen M."/>
            <person name="Gordon S.G."/>
            <person name="Govers F."/>
            <person name="Grunwald N.J."/>
            <person name="Huang W."/>
            <person name="Ivors K.L."/>
            <person name="Jones R.W."/>
            <person name="Kamoun S."/>
            <person name="Krampis K."/>
            <person name="Lamour K.H."/>
            <person name="Lee M.K."/>
            <person name="McDonald W.H."/>
            <person name="Medina M."/>
            <person name="Meijer H.J."/>
            <person name="Nordberg E.K."/>
            <person name="Maclean D.J."/>
            <person name="Ospina-Giraldo M.D."/>
            <person name="Morris P.F."/>
            <person name="Phuntumart V."/>
            <person name="Putnam N.H."/>
            <person name="Rash S."/>
            <person name="Rose J.K."/>
            <person name="Sakihama Y."/>
            <person name="Salamov A.A."/>
            <person name="Savidor A."/>
            <person name="Scheuring C.F."/>
            <person name="Smith B.M."/>
            <person name="Sobral B.W."/>
            <person name="Terry A."/>
            <person name="Torto-Alalibo T.A."/>
            <person name="Win J."/>
            <person name="Xu Z."/>
            <person name="Zhang H."/>
            <person name="Grigoriev I.V."/>
            <person name="Rokhsar D.S."/>
            <person name="Boore J.L."/>
        </authorList>
    </citation>
    <scope>NUCLEOTIDE SEQUENCE [LARGE SCALE GENOMIC DNA]</scope>
    <source>
        <strain evidence="2 3">P6497</strain>
    </source>
</reference>
<evidence type="ECO:0000259" key="1">
    <source>
        <dbReference type="Pfam" id="PF03184"/>
    </source>
</evidence>
<dbReference type="GO" id="GO:0003676">
    <property type="term" value="F:nucleic acid binding"/>
    <property type="evidence" value="ECO:0007669"/>
    <property type="project" value="InterPro"/>
</dbReference>
<sequence length="76" mass="8788">MDQGIIHCIKRYVLSEKMLYALDQIGEGVDEPYKVDILTALMWCENAWLKVTADTIQHCWYHSGLINKTAINFLTN</sequence>
<accession>G5AFB7</accession>
<proteinExistence type="predicted"/>
<dbReference type="AlphaFoldDB" id="G5AFB7"/>
<dbReference type="Proteomes" id="UP000002640">
    <property type="component" value="Unassembled WGS sequence"/>
</dbReference>
<dbReference type="InParanoid" id="G5AFB7"/>
<dbReference type="KEGG" id="psoj:PHYSODRAFT_533426"/>
<keyword evidence="3" id="KW-1185">Reference proteome</keyword>
<gene>
    <name evidence="2" type="ORF">PHYSODRAFT_533426</name>
</gene>
<dbReference type="InterPro" id="IPR004875">
    <property type="entry name" value="DDE_SF_endonuclease_dom"/>
</dbReference>
<organism evidence="2 3">
    <name type="scientific">Phytophthora sojae (strain P6497)</name>
    <name type="common">Soybean stem and root rot agent</name>
    <name type="synonym">Phytophthora megasperma f. sp. glycines</name>
    <dbReference type="NCBI Taxonomy" id="1094619"/>
    <lineage>
        <taxon>Eukaryota</taxon>
        <taxon>Sar</taxon>
        <taxon>Stramenopiles</taxon>
        <taxon>Oomycota</taxon>
        <taxon>Peronosporomycetes</taxon>
        <taxon>Peronosporales</taxon>
        <taxon>Peronosporaceae</taxon>
        <taxon>Phytophthora</taxon>
    </lineage>
</organism>
<dbReference type="RefSeq" id="XP_009538768.1">
    <property type="nucleotide sequence ID" value="XM_009540473.1"/>
</dbReference>
<protein>
    <recommendedName>
        <fullName evidence="1">DDE-1 domain-containing protein</fullName>
    </recommendedName>
</protein>
<dbReference type="GeneID" id="20661862"/>
<evidence type="ECO:0000313" key="2">
    <source>
        <dbReference type="EMBL" id="EGZ05907.1"/>
    </source>
</evidence>
<feature type="domain" description="DDE-1" evidence="1">
    <location>
        <begin position="1"/>
        <end position="60"/>
    </location>
</feature>
<name>G5AFB7_PHYSP</name>
<dbReference type="Pfam" id="PF03184">
    <property type="entry name" value="DDE_1"/>
    <property type="match status" value="1"/>
</dbReference>